<evidence type="ECO:0000256" key="1">
    <source>
        <dbReference type="SAM" id="MobiDB-lite"/>
    </source>
</evidence>
<feature type="region of interest" description="Disordered" evidence="1">
    <location>
        <begin position="116"/>
        <end position="139"/>
    </location>
</feature>
<reference evidence="2" key="1">
    <citation type="submission" date="2015-04" db="EMBL/GenBank/DDBJ databases">
        <title>The genome sequence of the plant pathogenic Rhizarian Plasmodiophora brassicae reveals insights in its biotrophic life cycle and the origin of chitin synthesis.</title>
        <authorList>
            <person name="Schwelm A."/>
            <person name="Fogelqvist J."/>
            <person name="Knaust A."/>
            <person name="Julke S."/>
            <person name="Lilja T."/>
            <person name="Dhandapani V."/>
            <person name="Bonilla-Rosso G."/>
            <person name="Karlsson M."/>
            <person name="Shevchenko A."/>
            <person name="Choi S.R."/>
            <person name="Kim H.G."/>
            <person name="Park J.Y."/>
            <person name="Lim Y.P."/>
            <person name="Ludwig-Muller J."/>
            <person name="Dixelius C."/>
        </authorList>
    </citation>
    <scope>NUCLEOTIDE SEQUENCE</scope>
    <source>
        <tissue evidence="2">Potato root galls</tissue>
    </source>
</reference>
<name>A0A0H5QFF7_9EUKA</name>
<dbReference type="EMBL" id="HACM01000243">
    <property type="protein sequence ID" value="CRZ00685.1"/>
    <property type="molecule type" value="Transcribed_RNA"/>
</dbReference>
<protein>
    <submittedName>
        <fullName evidence="2">Uncharacterized protein</fullName>
    </submittedName>
</protein>
<evidence type="ECO:0000313" key="2">
    <source>
        <dbReference type="EMBL" id="CRZ00685.1"/>
    </source>
</evidence>
<accession>A0A0H5QFF7</accession>
<sequence length="139" mass="16159">MNGWSRLLSKSVVVGGMIGVFPWETPTHDKEQPTDSQTLFTLRREKSCEMITHYSLNQTETPYELSGNRNTGQPIYRYMRTPDNRYQMKPMYWNRNAIASPKYANLNTKTTIKQRQNKPFDSTTKNFRRGTEINGSLTA</sequence>
<proteinExistence type="predicted"/>
<dbReference type="AlphaFoldDB" id="A0A0H5QFF7"/>
<feature type="compositionally biased region" description="Polar residues" evidence="1">
    <location>
        <begin position="116"/>
        <end position="125"/>
    </location>
</feature>
<feature type="non-terminal residue" evidence="2">
    <location>
        <position position="139"/>
    </location>
</feature>
<organism evidence="2">
    <name type="scientific">Spongospora subterranea</name>
    <dbReference type="NCBI Taxonomy" id="70186"/>
    <lineage>
        <taxon>Eukaryota</taxon>
        <taxon>Sar</taxon>
        <taxon>Rhizaria</taxon>
        <taxon>Endomyxa</taxon>
        <taxon>Phytomyxea</taxon>
        <taxon>Plasmodiophorida</taxon>
        <taxon>Plasmodiophoridae</taxon>
        <taxon>Spongospora</taxon>
    </lineage>
</organism>